<dbReference type="InterPro" id="IPR003340">
    <property type="entry name" value="B3_DNA-bd"/>
</dbReference>
<feature type="domain" description="TF-B3" evidence="10">
    <location>
        <begin position="154"/>
        <end position="217"/>
    </location>
</feature>
<evidence type="ECO:0000256" key="7">
    <source>
        <dbReference type="ARBA" id="ARBA00023294"/>
    </source>
</evidence>
<comment type="caution">
    <text evidence="11">The sequence shown here is derived from an EMBL/GenBank/DDBJ whole genome shotgun (WGS) entry which is preliminary data.</text>
</comment>
<dbReference type="SMART" id="SM01019">
    <property type="entry name" value="B3"/>
    <property type="match status" value="1"/>
</dbReference>
<keyword evidence="5 8" id="KW-0804">Transcription</keyword>
<evidence type="ECO:0000259" key="10">
    <source>
        <dbReference type="PROSITE" id="PS50863"/>
    </source>
</evidence>
<dbReference type="Pfam" id="PF02362">
    <property type="entry name" value="B3"/>
    <property type="match status" value="1"/>
</dbReference>
<protein>
    <recommendedName>
        <fullName evidence="8">Auxin response factor</fullName>
    </recommendedName>
</protein>
<keyword evidence="9" id="KW-1133">Transmembrane helix</keyword>
<dbReference type="PANTHER" id="PTHR31384:SF96">
    <property type="entry name" value="AUXIN RESPONSE FACTOR 1"/>
    <property type="match status" value="1"/>
</dbReference>
<dbReference type="GO" id="GO:0003677">
    <property type="term" value="F:DNA binding"/>
    <property type="evidence" value="ECO:0007669"/>
    <property type="project" value="UniProtKB-KW"/>
</dbReference>
<evidence type="ECO:0000313" key="12">
    <source>
        <dbReference type="Proteomes" id="UP001168877"/>
    </source>
</evidence>
<sequence length="501" mass="56830">MAEDLGMDGALYRELWHACAGPLTSVPREGEHVFYFPQGHLEQLEELTYQGLEQRVRYFDLPSKILCRVIKVRLLAEPETDEVYAQITLLPEPVLSENASQDPPFPEPRCAVLSLCKTLAASDLGINGVFSISGMDADGCLPPLDMSQQPLCQELVAMDLHGKEWKFQHNFQVEQGCHLLIAGWSEYVSSKKLVAGDAFIFLRGENGKLHVGVRRRAGQQIGRQSSIISSQSMCLGLLATASDAIVCGTMFTVFYKPRTIRSNFIVNVEKYNEAIRYDFFVGMRFKMRFEGEEVPVQRFSGTIVGFEDYGSSMWSESKWRSLKVQWDEPWSFFCPERVSPWEVEPSTSFERPQWRRGYLLWETCCLFANLISSIFSLVCKDCELLVKYKKRTLAVVFLMLEAISGRTLSASRPRDERQLGLVEVVFSVVQLATTFIDYLVAVLDVKNKYNASLLPLAFAIIVVVFVFKRDDKELVSRRRHLISSLGNLQGFSLINSVPDEV</sequence>
<evidence type="ECO:0000256" key="3">
    <source>
        <dbReference type="ARBA" id="ARBA00023015"/>
    </source>
</evidence>
<dbReference type="GO" id="GO:0006355">
    <property type="term" value="P:regulation of DNA-templated transcription"/>
    <property type="evidence" value="ECO:0007669"/>
    <property type="project" value="InterPro"/>
</dbReference>
<feature type="transmembrane region" description="Helical" evidence="9">
    <location>
        <begin position="358"/>
        <end position="378"/>
    </location>
</feature>
<evidence type="ECO:0000256" key="9">
    <source>
        <dbReference type="SAM" id="Phobius"/>
    </source>
</evidence>
<dbReference type="Gene3D" id="2.40.330.10">
    <property type="entry name" value="DNA-binding pseudobarrel domain"/>
    <property type="match status" value="1"/>
</dbReference>
<keyword evidence="3 8" id="KW-0805">Transcription regulation</keyword>
<organism evidence="11 12">
    <name type="scientific">Acer saccharum</name>
    <name type="common">Sugar maple</name>
    <dbReference type="NCBI Taxonomy" id="4024"/>
    <lineage>
        <taxon>Eukaryota</taxon>
        <taxon>Viridiplantae</taxon>
        <taxon>Streptophyta</taxon>
        <taxon>Embryophyta</taxon>
        <taxon>Tracheophyta</taxon>
        <taxon>Spermatophyta</taxon>
        <taxon>Magnoliopsida</taxon>
        <taxon>eudicotyledons</taxon>
        <taxon>Gunneridae</taxon>
        <taxon>Pentapetalae</taxon>
        <taxon>rosids</taxon>
        <taxon>malvids</taxon>
        <taxon>Sapindales</taxon>
        <taxon>Sapindaceae</taxon>
        <taxon>Hippocastanoideae</taxon>
        <taxon>Acereae</taxon>
        <taxon>Acer</taxon>
    </lineage>
</organism>
<dbReference type="PROSITE" id="PS50863">
    <property type="entry name" value="B3"/>
    <property type="match status" value="1"/>
</dbReference>
<keyword evidence="9" id="KW-0472">Membrane</keyword>
<dbReference type="EMBL" id="JAUESC010000381">
    <property type="protein sequence ID" value="KAK0590454.1"/>
    <property type="molecule type" value="Genomic_DNA"/>
</dbReference>
<dbReference type="GO" id="GO:0005634">
    <property type="term" value="C:nucleus"/>
    <property type="evidence" value="ECO:0007669"/>
    <property type="project" value="UniProtKB-SubCell"/>
</dbReference>
<reference evidence="11" key="1">
    <citation type="journal article" date="2022" name="Plant J.">
        <title>Strategies of tolerance reflected in two North American maple genomes.</title>
        <authorList>
            <person name="McEvoy S.L."/>
            <person name="Sezen U.U."/>
            <person name="Trouern-Trend A."/>
            <person name="McMahon S.M."/>
            <person name="Schaberg P.G."/>
            <person name="Yang J."/>
            <person name="Wegrzyn J.L."/>
            <person name="Swenson N.G."/>
        </authorList>
    </citation>
    <scope>NUCLEOTIDE SEQUENCE</scope>
    <source>
        <strain evidence="11">NS2018</strain>
    </source>
</reference>
<evidence type="ECO:0000256" key="1">
    <source>
        <dbReference type="ARBA" id="ARBA00004123"/>
    </source>
</evidence>
<comment type="subcellular location">
    <subcellularLocation>
        <location evidence="1 8">Nucleus</location>
    </subcellularLocation>
</comment>
<dbReference type="InterPro" id="IPR010525">
    <property type="entry name" value="ARF_dom"/>
</dbReference>
<evidence type="ECO:0000256" key="2">
    <source>
        <dbReference type="ARBA" id="ARBA00007853"/>
    </source>
</evidence>
<name>A0AA39VLL4_ACESA</name>
<dbReference type="FunFam" id="2.30.30.1040:FF:000001">
    <property type="entry name" value="Auxin response factor"/>
    <property type="match status" value="1"/>
</dbReference>
<dbReference type="InterPro" id="IPR044835">
    <property type="entry name" value="ARF_plant"/>
</dbReference>
<keyword evidence="6 8" id="KW-0539">Nucleus</keyword>
<dbReference type="GO" id="GO:0009734">
    <property type="term" value="P:auxin-activated signaling pathway"/>
    <property type="evidence" value="ECO:0007669"/>
    <property type="project" value="UniProtKB-KW"/>
</dbReference>
<accession>A0AA39VLL4</accession>
<keyword evidence="9" id="KW-0812">Transmembrane</keyword>
<comment type="subunit">
    <text evidence="8">Homodimers and heterodimers.</text>
</comment>
<comment type="similarity">
    <text evidence="2 8">Belongs to the ARF family.</text>
</comment>
<dbReference type="PANTHER" id="PTHR31384">
    <property type="entry name" value="AUXIN RESPONSE FACTOR 4-RELATED"/>
    <property type="match status" value="1"/>
</dbReference>
<reference evidence="11" key="2">
    <citation type="submission" date="2023-06" db="EMBL/GenBank/DDBJ databases">
        <authorList>
            <person name="Swenson N.G."/>
            <person name="Wegrzyn J.L."/>
            <person name="Mcevoy S.L."/>
        </authorList>
    </citation>
    <scope>NUCLEOTIDE SEQUENCE</scope>
    <source>
        <strain evidence="11">NS2018</strain>
        <tissue evidence="11">Leaf</tissue>
    </source>
</reference>
<evidence type="ECO:0000256" key="5">
    <source>
        <dbReference type="ARBA" id="ARBA00023163"/>
    </source>
</evidence>
<feature type="transmembrane region" description="Helical" evidence="9">
    <location>
        <begin position="420"/>
        <end position="443"/>
    </location>
</feature>
<proteinExistence type="inferred from homology"/>
<dbReference type="SUPFAM" id="SSF101936">
    <property type="entry name" value="DNA-binding pseudobarrel domain"/>
    <property type="match status" value="1"/>
</dbReference>
<dbReference type="Pfam" id="PF06507">
    <property type="entry name" value="ARF_AD"/>
    <property type="match status" value="1"/>
</dbReference>
<evidence type="ECO:0000313" key="11">
    <source>
        <dbReference type="EMBL" id="KAK0590454.1"/>
    </source>
</evidence>
<evidence type="ECO:0000256" key="8">
    <source>
        <dbReference type="RuleBase" id="RU004561"/>
    </source>
</evidence>
<evidence type="ECO:0000256" key="6">
    <source>
        <dbReference type="ARBA" id="ARBA00023242"/>
    </source>
</evidence>
<dbReference type="CDD" id="cd10017">
    <property type="entry name" value="B3_DNA"/>
    <property type="match status" value="1"/>
</dbReference>
<dbReference type="AlphaFoldDB" id="A0AA39VLL4"/>
<comment type="function">
    <text evidence="8">Auxin response factors (ARFs) are transcriptional factors that bind specifically to the DNA sequence 5'-TGTCTC-3' found in the auxin-responsive promoter elements (AuxREs).</text>
</comment>
<keyword evidence="4 8" id="KW-0238">DNA-binding</keyword>
<dbReference type="Gene3D" id="2.30.30.1040">
    <property type="match status" value="1"/>
</dbReference>
<feature type="transmembrane region" description="Helical" evidence="9">
    <location>
        <begin position="449"/>
        <end position="467"/>
    </location>
</feature>
<dbReference type="Proteomes" id="UP001168877">
    <property type="component" value="Unassembled WGS sequence"/>
</dbReference>
<keyword evidence="12" id="KW-1185">Reference proteome</keyword>
<evidence type="ECO:0000256" key="4">
    <source>
        <dbReference type="ARBA" id="ARBA00023125"/>
    </source>
</evidence>
<gene>
    <name evidence="11" type="ORF">LWI29_027390</name>
</gene>
<keyword evidence="7 8" id="KW-0927">Auxin signaling pathway</keyword>
<dbReference type="InterPro" id="IPR015300">
    <property type="entry name" value="DNA-bd_pseudobarrel_sf"/>
</dbReference>